<feature type="compositionally biased region" description="Pro residues" evidence="1">
    <location>
        <begin position="136"/>
        <end position="146"/>
    </location>
</feature>
<keyword evidence="3" id="KW-1185">Reference proteome</keyword>
<dbReference type="EMBL" id="JH687812">
    <property type="protein sequence ID" value="EJD39601.1"/>
    <property type="molecule type" value="Genomic_DNA"/>
</dbReference>
<organism evidence="2 3">
    <name type="scientific">Auricularia subglabra (strain TFB-10046 / SS5)</name>
    <name type="common">White-rot fungus</name>
    <name type="synonym">Auricularia delicata (strain TFB10046)</name>
    <dbReference type="NCBI Taxonomy" id="717982"/>
    <lineage>
        <taxon>Eukaryota</taxon>
        <taxon>Fungi</taxon>
        <taxon>Dikarya</taxon>
        <taxon>Basidiomycota</taxon>
        <taxon>Agaricomycotina</taxon>
        <taxon>Agaricomycetes</taxon>
        <taxon>Auriculariales</taxon>
        <taxon>Auriculariaceae</taxon>
        <taxon>Auricularia</taxon>
    </lineage>
</organism>
<evidence type="ECO:0000313" key="2">
    <source>
        <dbReference type="EMBL" id="EJD39601.1"/>
    </source>
</evidence>
<dbReference type="AlphaFoldDB" id="J0LIZ3"/>
<reference evidence="3" key="1">
    <citation type="journal article" date="2012" name="Science">
        <title>The Paleozoic origin of enzymatic lignin decomposition reconstructed from 31 fungal genomes.</title>
        <authorList>
            <person name="Floudas D."/>
            <person name="Binder M."/>
            <person name="Riley R."/>
            <person name="Barry K."/>
            <person name="Blanchette R.A."/>
            <person name="Henrissat B."/>
            <person name="Martinez A.T."/>
            <person name="Otillar R."/>
            <person name="Spatafora J.W."/>
            <person name="Yadav J.S."/>
            <person name="Aerts A."/>
            <person name="Benoit I."/>
            <person name="Boyd A."/>
            <person name="Carlson A."/>
            <person name="Copeland A."/>
            <person name="Coutinho P.M."/>
            <person name="de Vries R.P."/>
            <person name="Ferreira P."/>
            <person name="Findley K."/>
            <person name="Foster B."/>
            <person name="Gaskell J."/>
            <person name="Glotzer D."/>
            <person name="Gorecki P."/>
            <person name="Heitman J."/>
            <person name="Hesse C."/>
            <person name="Hori C."/>
            <person name="Igarashi K."/>
            <person name="Jurgens J.A."/>
            <person name="Kallen N."/>
            <person name="Kersten P."/>
            <person name="Kohler A."/>
            <person name="Kuees U."/>
            <person name="Kumar T.K.A."/>
            <person name="Kuo A."/>
            <person name="LaButti K."/>
            <person name="Larrondo L.F."/>
            <person name="Lindquist E."/>
            <person name="Ling A."/>
            <person name="Lombard V."/>
            <person name="Lucas S."/>
            <person name="Lundell T."/>
            <person name="Martin R."/>
            <person name="McLaughlin D.J."/>
            <person name="Morgenstern I."/>
            <person name="Morin E."/>
            <person name="Murat C."/>
            <person name="Nagy L.G."/>
            <person name="Nolan M."/>
            <person name="Ohm R.A."/>
            <person name="Patyshakuliyeva A."/>
            <person name="Rokas A."/>
            <person name="Ruiz-Duenas F.J."/>
            <person name="Sabat G."/>
            <person name="Salamov A."/>
            <person name="Samejima M."/>
            <person name="Schmutz J."/>
            <person name="Slot J.C."/>
            <person name="St John F."/>
            <person name="Stenlid J."/>
            <person name="Sun H."/>
            <person name="Sun S."/>
            <person name="Syed K."/>
            <person name="Tsang A."/>
            <person name="Wiebenga A."/>
            <person name="Young D."/>
            <person name="Pisabarro A."/>
            <person name="Eastwood D.C."/>
            <person name="Martin F."/>
            <person name="Cullen D."/>
            <person name="Grigoriev I.V."/>
            <person name="Hibbett D.S."/>
        </authorList>
    </citation>
    <scope>NUCLEOTIDE SEQUENCE [LARGE SCALE GENOMIC DNA]</scope>
    <source>
        <strain evidence="3">TFB10046</strain>
    </source>
</reference>
<name>J0LIZ3_AURST</name>
<evidence type="ECO:0000313" key="3">
    <source>
        <dbReference type="Proteomes" id="UP000006514"/>
    </source>
</evidence>
<sequence length="219" mass="23473">MFTPSASASSLVSSCSTKSLSSFVAEVASAKRIGELTNAAHAARRARSRPDLPKSMSFTRAESSKDLHAFVADVFASNRLPELTNVATVARRARPTVIPASASCKALKADIACAPLLSEVQQAATAARLARSRPGPAKPVPSPSQIPSPQRAKYAYACQTVPSRSGRVEVPVLEELEVIVFPAPDRRSSALLRMETMLEDLRANGMNAEVIRRNFRRSG</sequence>
<accession>J0LIZ3</accession>
<evidence type="ECO:0000256" key="1">
    <source>
        <dbReference type="SAM" id="MobiDB-lite"/>
    </source>
</evidence>
<proteinExistence type="predicted"/>
<dbReference type="InParanoid" id="J0LIZ3"/>
<protein>
    <submittedName>
        <fullName evidence="2">Uncharacterized protein</fullName>
    </submittedName>
</protein>
<dbReference type="KEGG" id="adl:AURDEDRAFT_171411"/>
<dbReference type="Proteomes" id="UP000006514">
    <property type="component" value="Unassembled WGS sequence"/>
</dbReference>
<feature type="region of interest" description="Disordered" evidence="1">
    <location>
        <begin position="127"/>
        <end position="149"/>
    </location>
</feature>
<gene>
    <name evidence="2" type="ORF">AURDEDRAFT_171411</name>
</gene>